<sequence length="611" mass="63319">MASGAGDKVVRIGGATASFSDTALSVPQLLAGGRLDYLIFDYLAEGSMGLFGRMQAANPAAGFGTDFLTVHVGPHLREIAARGVRVVANAGGVNPAGLAAALEAAIAEQGLALRVAHVDGDDLQPLLPTLRSQGLPDMFTGAPLPDPVISANAYLGAFPIAAALAAGADIVVTGRVVDSALALGPLIHEFGWTADEHDLLAAGTLAGHLLECGAQVTGGTFTDWRDVPDWAEIGYPIGECHADGTLVITKPEGTGGLVSVGTVAEQLLYEVGDPADYIVADVRCDFAGVRLEQVGPDRVRVSGARGHPPTPRYKTCITFDQGWRCTAYQPIIGEEAAAKAARQADALFARARRLLSAAGLPDFTRTETVMIGGEASFGAHGRYTDTRELICKLVADHPTRTGAEIFAREQWAAISGMAVGTSINLATTVLPLTGIHLGLVDKARVMPRMTIGGQATPIPAAAGEEGQPPAVPVPNAAPGTAPASSDAVSVDLVRLAWVRSGDKGHLFNVAVIARDPAWLPALAAALTPEAVAGWYAHLGPDGQPPRVERHFAPGLNALNFVVHDALTGGINASTRLDAAAKGMGQMLLRFPVPLAPDLLDRLAPSHLAEET</sequence>
<reference evidence="4 5" key="1">
    <citation type="submission" date="2020-08" db="EMBL/GenBank/DDBJ databases">
        <title>The genome sequence of Novosphingobium flavum 4Y4.</title>
        <authorList>
            <person name="Liu Y."/>
        </authorList>
    </citation>
    <scope>NUCLEOTIDE SEQUENCE [LARGE SCALE GENOMIC DNA]</scope>
    <source>
        <strain evidence="4 5">4Y4</strain>
    </source>
</reference>
<dbReference type="InterPro" id="IPR056362">
    <property type="entry name" value="AtuA-like_ferredoxin_dom"/>
</dbReference>
<evidence type="ECO:0000256" key="1">
    <source>
        <dbReference type="SAM" id="MobiDB-lite"/>
    </source>
</evidence>
<feature type="compositionally biased region" description="Low complexity" evidence="1">
    <location>
        <begin position="457"/>
        <end position="483"/>
    </location>
</feature>
<feature type="region of interest" description="Disordered" evidence="1">
    <location>
        <begin position="456"/>
        <end position="484"/>
    </location>
</feature>
<protein>
    <submittedName>
        <fullName evidence="4">DUF1446 domain-containing protein</fullName>
    </submittedName>
</protein>
<keyword evidence="5" id="KW-1185">Reference proteome</keyword>
<feature type="domain" description="AtuA-like ferredoxin-fold" evidence="3">
    <location>
        <begin position="491"/>
        <end position="592"/>
    </location>
</feature>
<proteinExistence type="predicted"/>
<dbReference type="Pfam" id="PF07287">
    <property type="entry name" value="AtuA"/>
    <property type="match status" value="1"/>
</dbReference>
<dbReference type="Pfam" id="PF23544">
    <property type="entry name" value="AtuA_ferredoxin"/>
    <property type="match status" value="1"/>
</dbReference>
<evidence type="ECO:0000259" key="3">
    <source>
        <dbReference type="Pfam" id="PF23544"/>
    </source>
</evidence>
<gene>
    <name evidence="4" type="ORF">H7F49_17810</name>
</gene>
<dbReference type="RefSeq" id="WP_185684914.1">
    <property type="nucleotide sequence ID" value="NZ_JACLAU010000054.1"/>
</dbReference>
<dbReference type="InterPro" id="IPR010839">
    <property type="entry name" value="AtuA_N"/>
</dbReference>
<dbReference type="PANTHER" id="PTHR47708:SF2">
    <property type="entry name" value="SI:CH73-132F6.5"/>
    <property type="match status" value="1"/>
</dbReference>
<dbReference type="AlphaFoldDB" id="A0A7X1KDN3"/>
<dbReference type="EMBL" id="JACLAU010000054">
    <property type="protein sequence ID" value="MBC2653540.1"/>
    <property type="molecule type" value="Genomic_DNA"/>
</dbReference>
<name>A0A7X1KDN3_9SPHN</name>
<dbReference type="Proteomes" id="UP000520156">
    <property type="component" value="Unassembled WGS sequence"/>
</dbReference>
<feature type="domain" description="Acyclic terpene utilisation N-terminal" evidence="2">
    <location>
        <begin position="10"/>
        <end position="450"/>
    </location>
</feature>
<evidence type="ECO:0000313" key="5">
    <source>
        <dbReference type="Proteomes" id="UP000520156"/>
    </source>
</evidence>
<evidence type="ECO:0000313" key="4">
    <source>
        <dbReference type="EMBL" id="MBC2653540.1"/>
    </source>
</evidence>
<evidence type="ECO:0000259" key="2">
    <source>
        <dbReference type="Pfam" id="PF07287"/>
    </source>
</evidence>
<comment type="caution">
    <text evidence="4">The sequence shown here is derived from an EMBL/GenBank/DDBJ whole genome shotgun (WGS) entry which is preliminary data.</text>
</comment>
<accession>A0A7X1KDN3</accession>
<organism evidence="4 5">
    <name type="scientific">Novosphingobium aerophilum</name>
    <dbReference type="NCBI Taxonomy" id="2839843"/>
    <lineage>
        <taxon>Bacteria</taxon>
        <taxon>Pseudomonadati</taxon>
        <taxon>Pseudomonadota</taxon>
        <taxon>Alphaproteobacteria</taxon>
        <taxon>Sphingomonadales</taxon>
        <taxon>Sphingomonadaceae</taxon>
        <taxon>Novosphingobium</taxon>
    </lineage>
</organism>
<dbReference type="PANTHER" id="PTHR47708">
    <property type="match status" value="1"/>
</dbReference>